<proteinExistence type="predicted"/>
<comment type="caution">
    <text evidence="1">The sequence shown here is derived from an EMBL/GenBank/DDBJ whole genome shotgun (WGS) entry which is preliminary data.</text>
</comment>
<organism evidence="1 2">
    <name type="scientific">Dentiscutata erythropus</name>
    <dbReference type="NCBI Taxonomy" id="1348616"/>
    <lineage>
        <taxon>Eukaryota</taxon>
        <taxon>Fungi</taxon>
        <taxon>Fungi incertae sedis</taxon>
        <taxon>Mucoromycota</taxon>
        <taxon>Glomeromycotina</taxon>
        <taxon>Glomeromycetes</taxon>
        <taxon>Diversisporales</taxon>
        <taxon>Gigasporaceae</taxon>
        <taxon>Dentiscutata</taxon>
    </lineage>
</organism>
<reference evidence="1" key="1">
    <citation type="submission" date="2021-06" db="EMBL/GenBank/DDBJ databases">
        <authorList>
            <person name="Kallberg Y."/>
            <person name="Tangrot J."/>
            <person name="Rosling A."/>
        </authorList>
    </citation>
    <scope>NUCLEOTIDE SEQUENCE</scope>
    <source>
        <strain evidence="1">MA453B</strain>
    </source>
</reference>
<accession>A0A9N9K1W5</accession>
<evidence type="ECO:0000313" key="2">
    <source>
        <dbReference type="Proteomes" id="UP000789405"/>
    </source>
</evidence>
<feature type="non-terminal residue" evidence="1">
    <location>
        <position position="1"/>
    </location>
</feature>
<evidence type="ECO:0000313" key="1">
    <source>
        <dbReference type="EMBL" id="CAG8803058.1"/>
    </source>
</evidence>
<dbReference type="Proteomes" id="UP000789405">
    <property type="component" value="Unassembled WGS sequence"/>
</dbReference>
<sequence length="49" mass="5567">LIHLLHNVLDPTIVPAQKHPCRRSYTLRVQRSEGVPDWAAGGENEEIYS</sequence>
<dbReference type="AlphaFoldDB" id="A0A9N9K1W5"/>
<dbReference type="EMBL" id="CAJVPY010037562">
    <property type="protein sequence ID" value="CAG8803058.1"/>
    <property type="molecule type" value="Genomic_DNA"/>
</dbReference>
<keyword evidence="2" id="KW-1185">Reference proteome</keyword>
<feature type="non-terminal residue" evidence="1">
    <location>
        <position position="49"/>
    </location>
</feature>
<name>A0A9N9K1W5_9GLOM</name>
<gene>
    <name evidence="1" type="ORF">DERYTH_LOCUS23815</name>
</gene>
<protein>
    <submittedName>
        <fullName evidence="1">28863_t:CDS:1</fullName>
    </submittedName>
</protein>